<dbReference type="OrthoDB" id="695950at2759"/>
<proteinExistence type="predicted"/>
<feature type="transmembrane region" description="Helical" evidence="2">
    <location>
        <begin position="189"/>
        <end position="209"/>
    </location>
</feature>
<feature type="transmembrane region" description="Helical" evidence="2">
    <location>
        <begin position="547"/>
        <end position="566"/>
    </location>
</feature>
<dbReference type="Gramene" id="TraesSTA1B03G00228450.2">
    <property type="protein sequence ID" value="TraesSTA1B03G00228450.2"/>
    <property type="gene ID" value="TraesSTA1B03G00228450"/>
</dbReference>
<organism evidence="3">
    <name type="scientific">Triticum aestivum</name>
    <name type="common">Wheat</name>
    <dbReference type="NCBI Taxonomy" id="4565"/>
    <lineage>
        <taxon>Eukaryota</taxon>
        <taxon>Viridiplantae</taxon>
        <taxon>Streptophyta</taxon>
        <taxon>Embryophyta</taxon>
        <taxon>Tracheophyta</taxon>
        <taxon>Spermatophyta</taxon>
        <taxon>Magnoliopsida</taxon>
        <taxon>Liliopsida</taxon>
        <taxon>Poales</taxon>
        <taxon>Poaceae</taxon>
        <taxon>BOP clade</taxon>
        <taxon>Pooideae</taxon>
        <taxon>Triticodae</taxon>
        <taxon>Triticeae</taxon>
        <taxon>Triticinae</taxon>
        <taxon>Triticum</taxon>
    </lineage>
</organism>
<feature type="transmembrane region" description="Helical" evidence="2">
    <location>
        <begin position="367"/>
        <end position="388"/>
    </location>
</feature>
<dbReference type="STRING" id="4565.A0A3B5YT69"/>
<gene>
    <name evidence="3" type="primary">LOC542821</name>
</gene>
<dbReference type="Proteomes" id="UP000019116">
    <property type="component" value="Chromosome 1B"/>
</dbReference>
<dbReference type="EnsemblPlants" id="TraesCS1B02G111200.1">
    <property type="protein sequence ID" value="TraesCS1B02G111200.1"/>
    <property type="gene ID" value="TraesCS1B02G111200"/>
</dbReference>
<dbReference type="Gramene" id="TraesCLE_scaffold_080560_01G000100.1">
    <property type="protein sequence ID" value="TraesCLE_scaffold_080560_01G000100.1"/>
    <property type="gene ID" value="TraesCLE_scaffold_080560_01G000100"/>
</dbReference>
<feature type="compositionally biased region" description="Polar residues" evidence="1">
    <location>
        <begin position="133"/>
        <end position="145"/>
    </location>
</feature>
<dbReference type="AlphaFoldDB" id="A0A3B5YT69"/>
<dbReference type="GeneID" id="542821"/>
<dbReference type="OMA" id="SGNCLMF"/>
<feature type="transmembrane region" description="Helical" evidence="2">
    <location>
        <begin position="434"/>
        <end position="454"/>
    </location>
</feature>
<dbReference type="Gramene" id="TraesLAC1B03G00233630.2">
    <property type="protein sequence ID" value="TraesLAC1B03G00233630.2"/>
    <property type="gene ID" value="TraesLAC1B03G00233630"/>
</dbReference>
<protein>
    <submittedName>
        <fullName evidence="3">Uncharacterized protein</fullName>
    </submittedName>
</protein>
<evidence type="ECO:0000313" key="3">
    <source>
        <dbReference type="EnsemblPlants" id="TraesCS1B02G111200.1"/>
    </source>
</evidence>
<reference evidence="3" key="2">
    <citation type="submission" date="2018-10" db="UniProtKB">
        <authorList>
            <consortium name="EnsemblPlants"/>
        </authorList>
    </citation>
    <scope>IDENTIFICATION</scope>
</reference>
<feature type="transmembrane region" description="Helical" evidence="2">
    <location>
        <begin position="221"/>
        <end position="246"/>
    </location>
</feature>
<evidence type="ECO:0000313" key="4">
    <source>
        <dbReference type="Proteomes" id="UP000019116"/>
    </source>
</evidence>
<dbReference type="Gramene" id="TraesROB_scaffold_037981_01G000100.1">
    <property type="protein sequence ID" value="TraesROB_scaffold_037981_01G000100.1"/>
    <property type="gene ID" value="TraesROB_scaffold_037981_01G000100"/>
</dbReference>
<feature type="transmembrane region" description="Helical" evidence="2">
    <location>
        <begin position="409"/>
        <end position="428"/>
    </location>
</feature>
<dbReference type="Gramene" id="TraesCS1B03G0301600.1">
    <property type="protein sequence ID" value="TraesCS1B03G0301600.1.CDS"/>
    <property type="gene ID" value="TraesCS1B03G0301600"/>
</dbReference>
<dbReference type="RefSeq" id="XP_044388790.1">
    <property type="nucleotide sequence ID" value="XM_044532855.1"/>
</dbReference>
<name>A0A3B5YT69_WHEAT</name>
<dbReference type="Gramene" id="TraesJAG1B03G00229800.1">
    <property type="protein sequence ID" value="TraesJAG1B03G00229800.1"/>
    <property type="gene ID" value="TraesJAG1B03G00229800"/>
</dbReference>
<feature type="compositionally biased region" description="Pro residues" evidence="1">
    <location>
        <begin position="69"/>
        <end position="80"/>
    </location>
</feature>
<feature type="region of interest" description="Disordered" evidence="1">
    <location>
        <begin position="1"/>
        <end position="95"/>
    </location>
</feature>
<feature type="compositionally biased region" description="Pro residues" evidence="1">
    <location>
        <begin position="1"/>
        <end position="11"/>
    </location>
</feature>
<evidence type="ECO:0000256" key="2">
    <source>
        <dbReference type="SAM" id="Phobius"/>
    </source>
</evidence>
<keyword evidence="2" id="KW-1133">Transmembrane helix</keyword>
<dbReference type="Gramene" id="TraesCS1B02G111200.1">
    <property type="protein sequence ID" value="TraesCS1B02G111200.1"/>
    <property type="gene ID" value="TraesCS1B02G111200"/>
</dbReference>
<dbReference type="Gramene" id="TraesNOR1B03G00233500.1">
    <property type="protein sequence ID" value="TraesNOR1B03G00233500.1"/>
    <property type="gene ID" value="TraesNOR1B03G00233500"/>
</dbReference>
<keyword evidence="4" id="KW-1185">Reference proteome</keyword>
<accession>A0A3B5YT69</accession>
<feature type="transmembrane region" description="Helical" evidence="2">
    <location>
        <begin position="286"/>
        <end position="306"/>
    </location>
</feature>
<sequence>MTAPPPPPLPPTARWSVAGHGSLMTAPPPPPPPPARCSVAGDGSLMTTPPPPPPTARWSVAGDGSLMKAPPPPPPPPPPTARWSVAGGGSLMRAPPIPLSRERLALPYQDGEPPATTDDLSMRPTSSPPPTSAEETQGARRSSVSPAPVTTGMATSRGPSTLIEAEEGRATERKEIVVKLLKARAKDNLELGGIAAIFGFAVLFGWSCFPEEMKRPGNLKFIFSLLLAIATFFSGTALTLLSMNIVGLPESLVSAGQLVASKCLFLICTALSAMTLVSLLALLPSMLYLCLGLVVMTVVVLPAIVVHCYMRRHTEGGDEAAALEEHKEELEAASKITSCVTNSAFGGLVGVLFSASKSKVSGAPTAVYTAMFFMFSTAIFGMVVMTMSKKVSKVANRRLRQLLVWAIRLANAFLLCSLACAAFAASFAVIRCQIFAAFGPLAITAVICLILHHCTVRPGEADPRNQENQKARLKVMEDMASKVTAATLGAIMSVLAGSVGEEHHEKKGATDAFMVVLTSTFVSSFGFMLLAAAPSSARVYLAPVSKVLIWSSVALFGATAVSVYSAEISRAVSQ</sequence>
<feature type="region of interest" description="Disordered" evidence="1">
    <location>
        <begin position="108"/>
        <end position="167"/>
    </location>
</feature>
<feature type="transmembrane region" description="Helical" evidence="2">
    <location>
        <begin position="512"/>
        <end position="535"/>
    </location>
</feature>
<keyword evidence="2" id="KW-0812">Transmembrane</keyword>
<feature type="compositionally biased region" description="Pro residues" evidence="1">
    <location>
        <begin position="26"/>
        <end position="35"/>
    </location>
</feature>
<evidence type="ECO:0000256" key="1">
    <source>
        <dbReference type="SAM" id="MobiDB-lite"/>
    </source>
</evidence>
<dbReference type="Gramene" id="TraesLDM1B03G00229750.1">
    <property type="protein sequence ID" value="TraesLDM1B03G00229750.1"/>
    <property type="gene ID" value="TraesLDM1B03G00229750"/>
</dbReference>
<keyword evidence="2" id="KW-0472">Membrane</keyword>
<reference evidence="3" key="1">
    <citation type="submission" date="2018-08" db="EMBL/GenBank/DDBJ databases">
        <authorList>
            <person name="Rossello M."/>
        </authorList>
    </citation>
    <scope>NUCLEOTIDE SEQUENCE [LARGE SCALE GENOMIC DNA]</scope>
    <source>
        <strain evidence="3">cv. Chinese Spring</strain>
    </source>
</reference>
<feature type="transmembrane region" description="Helical" evidence="2">
    <location>
        <begin position="258"/>
        <end position="280"/>
    </location>
</feature>